<sequence length="231" mass="26233">MDRKATSEIMCMRCLKIQPVGPVCSTPSCGGFSMANYYCNICRFFDDERTVYHCPFCNLCRVGKGLGIDFFHCMKCNCCLAMKLVDHKCREKGLETNCPICCDFLLPRVQVSELSLVAISCIQVAFRHTLAAITPAQFVANRWEICRFTLACLMLCWLLKSFQKNTGTVVRIYYAMTVTRRERHPSTGFITNVTFVGPTIQGLLSLTQRIQLAQLRTRNINLYILPCFCGL</sequence>
<evidence type="ECO:0000313" key="5">
    <source>
        <dbReference type="Proteomes" id="UP001159364"/>
    </source>
</evidence>
<dbReference type="InterPro" id="IPR017921">
    <property type="entry name" value="Znf_CTCHY"/>
</dbReference>
<dbReference type="AlphaFoldDB" id="A0AAV8TQK1"/>
<keyword evidence="1" id="KW-0862">Zinc</keyword>
<keyword evidence="1" id="KW-0863">Zinc-finger</keyword>
<evidence type="ECO:0008006" key="6">
    <source>
        <dbReference type="Google" id="ProtNLM"/>
    </source>
</evidence>
<dbReference type="GO" id="GO:0008270">
    <property type="term" value="F:zinc ion binding"/>
    <property type="evidence" value="ECO:0007669"/>
    <property type="project" value="UniProtKB-KW"/>
</dbReference>
<organism evidence="4 5">
    <name type="scientific">Erythroxylum novogranatense</name>
    <dbReference type="NCBI Taxonomy" id="1862640"/>
    <lineage>
        <taxon>Eukaryota</taxon>
        <taxon>Viridiplantae</taxon>
        <taxon>Streptophyta</taxon>
        <taxon>Embryophyta</taxon>
        <taxon>Tracheophyta</taxon>
        <taxon>Spermatophyta</taxon>
        <taxon>Magnoliopsida</taxon>
        <taxon>eudicotyledons</taxon>
        <taxon>Gunneridae</taxon>
        <taxon>Pentapetalae</taxon>
        <taxon>rosids</taxon>
        <taxon>fabids</taxon>
        <taxon>Malpighiales</taxon>
        <taxon>Erythroxylaceae</taxon>
        <taxon>Erythroxylum</taxon>
    </lineage>
</organism>
<dbReference type="InterPro" id="IPR037275">
    <property type="entry name" value="Znf_CTCHY_sf"/>
</dbReference>
<dbReference type="InterPro" id="IPR008913">
    <property type="entry name" value="Znf_CHY"/>
</dbReference>
<protein>
    <recommendedName>
        <fullName evidence="6">CTCHY-type domain-containing protein</fullName>
    </recommendedName>
</protein>
<dbReference type="GO" id="GO:0061630">
    <property type="term" value="F:ubiquitin protein ligase activity"/>
    <property type="evidence" value="ECO:0007669"/>
    <property type="project" value="TreeGrafter"/>
</dbReference>
<evidence type="ECO:0000256" key="1">
    <source>
        <dbReference type="PROSITE-ProRule" id="PRU00601"/>
    </source>
</evidence>
<evidence type="ECO:0000313" key="4">
    <source>
        <dbReference type="EMBL" id="KAJ8769252.1"/>
    </source>
</evidence>
<proteinExistence type="predicted"/>
<dbReference type="Proteomes" id="UP001159364">
    <property type="component" value="Linkage Group LG03"/>
</dbReference>
<reference evidence="4 5" key="1">
    <citation type="submission" date="2021-09" db="EMBL/GenBank/DDBJ databases">
        <title>Genomic insights and catalytic innovation underlie evolution of tropane alkaloids biosynthesis.</title>
        <authorList>
            <person name="Wang Y.-J."/>
            <person name="Tian T."/>
            <person name="Huang J.-P."/>
            <person name="Huang S.-X."/>
        </authorList>
    </citation>
    <scope>NUCLEOTIDE SEQUENCE [LARGE SCALE GENOMIC DNA]</scope>
    <source>
        <strain evidence="4">KIB-2018</strain>
        <tissue evidence="4">Leaf</tissue>
    </source>
</reference>
<dbReference type="PANTHER" id="PTHR21319">
    <property type="entry name" value="RING FINGER AND CHY ZINC FINGER DOMAIN-CONTAINING PROTEIN 1"/>
    <property type="match status" value="1"/>
</dbReference>
<evidence type="ECO:0000259" key="2">
    <source>
        <dbReference type="PROSITE" id="PS51266"/>
    </source>
</evidence>
<keyword evidence="5" id="KW-1185">Reference proteome</keyword>
<feature type="domain" description="CTCHY-type" evidence="3">
    <location>
        <begin position="34"/>
        <end position="97"/>
    </location>
</feature>
<evidence type="ECO:0000259" key="3">
    <source>
        <dbReference type="PROSITE" id="PS51270"/>
    </source>
</evidence>
<dbReference type="GO" id="GO:0016567">
    <property type="term" value="P:protein ubiquitination"/>
    <property type="evidence" value="ECO:0007669"/>
    <property type="project" value="TreeGrafter"/>
</dbReference>
<name>A0AAV8TQK1_9ROSI</name>
<dbReference type="GO" id="GO:0006511">
    <property type="term" value="P:ubiquitin-dependent protein catabolic process"/>
    <property type="evidence" value="ECO:0007669"/>
    <property type="project" value="TreeGrafter"/>
</dbReference>
<dbReference type="GO" id="GO:0005634">
    <property type="term" value="C:nucleus"/>
    <property type="evidence" value="ECO:0007669"/>
    <property type="project" value="TreeGrafter"/>
</dbReference>
<dbReference type="EMBL" id="JAIWQS010000003">
    <property type="protein sequence ID" value="KAJ8769252.1"/>
    <property type="molecule type" value="Genomic_DNA"/>
</dbReference>
<dbReference type="PANTHER" id="PTHR21319:SF0">
    <property type="entry name" value="AND RING FINGER DOMAIN PROTEIN, PUTATIVE (AFU_ORTHOLOGUE AFUA_1G08900)-RELATED"/>
    <property type="match status" value="1"/>
</dbReference>
<dbReference type="PROSITE" id="PS51266">
    <property type="entry name" value="ZF_CHY"/>
    <property type="match status" value="1"/>
</dbReference>
<keyword evidence="1" id="KW-0479">Metal-binding</keyword>
<dbReference type="PROSITE" id="PS51270">
    <property type="entry name" value="ZF_CTCHY"/>
    <property type="match status" value="1"/>
</dbReference>
<gene>
    <name evidence="4" type="ORF">K2173_001842</name>
</gene>
<feature type="domain" description="CHY-type" evidence="2">
    <location>
        <begin position="1"/>
        <end position="31"/>
    </location>
</feature>
<accession>A0AAV8TQK1</accession>
<dbReference type="SUPFAM" id="SSF161245">
    <property type="entry name" value="Zinc hairpin stack"/>
    <property type="match status" value="1"/>
</dbReference>
<comment type="caution">
    <text evidence="4">The sequence shown here is derived from an EMBL/GenBank/DDBJ whole genome shotgun (WGS) entry which is preliminary data.</text>
</comment>